<dbReference type="RefSeq" id="WP_282001777.1">
    <property type="nucleotide sequence ID" value="NZ_AP027151.1"/>
</dbReference>
<keyword evidence="4" id="KW-0812">Transmembrane</keyword>
<dbReference type="Pfam" id="PF13432">
    <property type="entry name" value="TPR_16"/>
    <property type="match status" value="2"/>
</dbReference>
<feature type="transmembrane region" description="Helical" evidence="4">
    <location>
        <begin position="250"/>
        <end position="272"/>
    </location>
</feature>
<dbReference type="PANTHER" id="PTHR44227">
    <property type="match status" value="1"/>
</dbReference>
<dbReference type="SUPFAM" id="SSF48452">
    <property type="entry name" value="TPR-like"/>
    <property type="match status" value="1"/>
</dbReference>
<dbReference type="Pfam" id="PF00515">
    <property type="entry name" value="TPR_1"/>
    <property type="match status" value="1"/>
</dbReference>
<dbReference type="PANTHER" id="PTHR44227:SF3">
    <property type="entry name" value="PROTEIN O-MANNOSYL-TRANSFERASE TMTC4"/>
    <property type="match status" value="1"/>
</dbReference>
<feature type="transmembrane region" description="Helical" evidence="4">
    <location>
        <begin position="136"/>
        <end position="153"/>
    </location>
</feature>
<dbReference type="InterPro" id="IPR052346">
    <property type="entry name" value="O-mannosyl-transferase_TMTC"/>
</dbReference>
<dbReference type="EMBL" id="AP027151">
    <property type="protein sequence ID" value="BDV41755.1"/>
    <property type="molecule type" value="Genomic_DNA"/>
</dbReference>
<evidence type="ECO:0000256" key="3">
    <source>
        <dbReference type="PROSITE-ProRule" id="PRU00339"/>
    </source>
</evidence>
<feature type="transmembrane region" description="Helical" evidence="4">
    <location>
        <begin position="81"/>
        <end position="101"/>
    </location>
</feature>
<feature type="repeat" description="TPR" evidence="3">
    <location>
        <begin position="481"/>
        <end position="514"/>
    </location>
</feature>
<feature type="transmembrane region" description="Helical" evidence="4">
    <location>
        <begin position="292"/>
        <end position="308"/>
    </location>
</feature>
<dbReference type="Proteomes" id="UP001317705">
    <property type="component" value="Chromosome"/>
</dbReference>
<feature type="transmembrane region" description="Helical" evidence="4">
    <location>
        <begin position="160"/>
        <end position="188"/>
    </location>
</feature>
<feature type="repeat" description="TPR" evidence="3">
    <location>
        <begin position="515"/>
        <end position="548"/>
    </location>
</feature>
<feature type="transmembrane region" description="Helical" evidence="4">
    <location>
        <begin position="108"/>
        <end position="130"/>
    </location>
</feature>
<evidence type="ECO:0000313" key="6">
    <source>
        <dbReference type="Proteomes" id="UP001317705"/>
    </source>
</evidence>
<keyword evidence="6" id="KW-1185">Reference proteome</keyword>
<evidence type="ECO:0000256" key="4">
    <source>
        <dbReference type="SAM" id="Phobius"/>
    </source>
</evidence>
<dbReference type="SMART" id="SM00028">
    <property type="entry name" value="TPR"/>
    <property type="match status" value="6"/>
</dbReference>
<keyword evidence="2 3" id="KW-0802">TPR repeat</keyword>
<gene>
    <name evidence="5" type="ORF">GURASL_06780</name>
</gene>
<feature type="repeat" description="TPR" evidence="3">
    <location>
        <begin position="447"/>
        <end position="480"/>
    </location>
</feature>
<feature type="transmembrane region" description="Helical" evidence="4">
    <location>
        <begin position="346"/>
        <end position="364"/>
    </location>
</feature>
<dbReference type="Gene3D" id="1.25.40.10">
    <property type="entry name" value="Tetratricopeptide repeat domain"/>
    <property type="match status" value="1"/>
</dbReference>
<feature type="transmembrane region" description="Helical" evidence="4">
    <location>
        <begin position="208"/>
        <end position="229"/>
    </location>
</feature>
<sequence length="629" mass="69970">MTTCSWQERWLPWLLLLAAAYLLYGGTFANQWTYDDTLVIVNNPDIRSLANFIENHNPGRPLRELTYLVDYRLFGLTPAGYHLQNIGWHALNAILLFLLALRCGGGRAVAWGAALLFLVQPVNVEVVANVSHRKDSLALAFCLMALLCYGRFLDRLPRRWPWLLAAAGALALALFAKQNALVLPAVFLAYEFAFVPPEQQLLARHRRLLTTAALAGVVALAGWYIHLLTDPGFAEEVRRAMIKMESYGDWRLAAYFRLVLKSWSFSLGKFFLPLDLSPEYTFAAPAGWLDPWIGATFLAIGSAGWLGWRSFRRRPLVFFALAWTALFWLPTSNIAGHVAYFAADRYLYAPGAGLCLLLAAPLAWLTGKPALLARGVLATVLIALVPLTWQQSRVWRSTRTLYQHVLQVNPRSLVGLTGRATELLERGEPDRALPLFLEAVRRAPTDAQVLTNIGYIYYLRGEPAVAVDYFQRAIQARPDYVEAYNNLGSAYDDLGKGAEAFAALQKALQLNPHYEKVYTNLGILYERRGDLAAAERMHRRALAELPEYGDAHYDLGVILFREGKLAEAASEFVTAVRLLRANPDPLLNLGITRLKLGDRAGAVALLPALTALDRQAAARLTAALAEEGR</sequence>
<dbReference type="InterPro" id="IPR019734">
    <property type="entry name" value="TPR_rpt"/>
</dbReference>
<keyword evidence="1" id="KW-0677">Repeat</keyword>
<evidence type="ECO:0000256" key="1">
    <source>
        <dbReference type="ARBA" id="ARBA00022737"/>
    </source>
</evidence>
<dbReference type="PROSITE" id="PS50293">
    <property type="entry name" value="TPR_REGION"/>
    <property type="match status" value="2"/>
</dbReference>
<evidence type="ECO:0008006" key="7">
    <source>
        <dbReference type="Google" id="ProtNLM"/>
    </source>
</evidence>
<organism evidence="5 6">
    <name type="scientific">Geotalea uraniireducens</name>
    <dbReference type="NCBI Taxonomy" id="351604"/>
    <lineage>
        <taxon>Bacteria</taxon>
        <taxon>Pseudomonadati</taxon>
        <taxon>Thermodesulfobacteriota</taxon>
        <taxon>Desulfuromonadia</taxon>
        <taxon>Geobacterales</taxon>
        <taxon>Geobacteraceae</taxon>
        <taxon>Geotalea</taxon>
    </lineage>
</organism>
<evidence type="ECO:0000256" key="2">
    <source>
        <dbReference type="ARBA" id="ARBA00022803"/>
    </source>
</evidence>
<evidence type="ECO:0000313" key="5">
    <source>
        <dbReference type="EMBL" id="BDV41755.1"/>
    </source>
</evidence>
<keyword evidence="4" id="KW-0472">Membrane</keyword>
<reference evidence="5 6" key="1">
    <citation type="submission" date="2022-12" db="EMBL/GenBank/DDBJ databases">
        <title>Polyphasic characterization of Geotalea uranireducens NIT-SL11 newly isolated from a complex of sewage sludge and microbially reduced graphene oxide.</title>
        <authorList>
            <person name="Xie L."/>
            <person name="Yoshida N."/>
            <person name="Meng L."/>
        </authorList>
    </citation>
    <scope>NUCLEOTIDE SEQUENCE [LARGE SCALE GENOMIC DNA]</scope>
    <source>
        <strain evidence="5 6">NIT-SL11</strain>
    </source>
</reference>
<feature type="transmembrane region" description="Helical" evidence="4">
    <location>
        <begin position="315"/>
        <end position="340"/>
    </location>
</feature>
<protein>
    <recommendedName>
        <fullName evidence="7">Tetratricopeptide repeat protein</fullName>
    </recommendedName>
</protein>
<proteinExistence type="predicted"/>
<name>A0ABM8EHN7_9BACT</name>
<keyword evidence="4" id="KW-1133">Transmembrane helix</keyword>
<dbReference type="InterPro" id="IPR011990">
    <property type="entry name" value="TPR-like_helical_dom_sf"/>
</dbReference>
<feature type="transmembrane region" description="Helical" evidence="4">
    <location>
        <begin position="371"/>
        <end position="389"/>
    </location>
</feature>
<accession>A0ABM8EHN7</accession>
<dbReference type="PROSITE" id="PS50005">
    <property type="entry name" value="TPR"/>
    <property type="match status" value="3"/>
</dbReference>